<dbReference type="Pfam" id="PF01043">
    <property type="entry name" value="SecA_PP_bind"/>
    <property type="match status" value="1"/>
</dbReference>
<evidence type="ECO:0000256" key="17">
    <source>
        <dbReference type="RuleBase" id="RU003874"/>
    </source>
</evidence>
<dbReference type="InterPro" id="IPR000185">
    <property type="entry name" value="SecA"/>
</dbReference>
<dbReference type="Gene3D" id="1.10.3060.10">
    <property type="entry name" value="Helical scaffold and wing domains of SecA"/>
    <property type="match status" value="1"/>
</dbReference>
<evidence type="ECO:0000256" key="15">
    <source>
        <dbReference type="ARBA" id="ARBA00023136"/>
    </source>
</evidence>
<dbReference type="PROSITE" id="PS51194">
    <property type="entry name" value="HELICASE_CTER"/>
    <property type="match status" value="1"/>
</dbReference>
<dbReference type="PANTHER" id="PTHR30612:SF0">
    <property type="entry name" value="CHLOROPLAST PROTEIN-TRANSPORTING ATPASE"/>
    <property type="match status" value="1"/>
</dbReference>
<evidence type="ECO:0000256" key="16">
    <source>
        <dbReference type="HAMAP-Rule" id="MF_01382"/>
    </source>
</evidence>
<evidence type="ECO:0000256" key="12">
    <source>
        <dbReference type="ARBA" id="ARBA00022927"/>
    </source>
</evidence>
<keyword evidence="14 16" id="KW-0811">Translocation</keyword>
<evidence type="ECO:0000259" key="21">
    <source>
        <dbReference type="PROSITE" id="PS51196"/>
    </source>
</evidence>
<name>A0ABN8EQB4_9GAMM</name>
<keyword evidence="10" id="KW-0862">Zinc</keyword>
<dbReference type="InterPro" id="IPR027417">
    <property type="entry name" value="P-loop_NTPase"/>
</dbReference>
<feature type="binding site" evidence="16">
    <location>
        <position position="512"/>
    </location>
    <ligand>
        <name>ATP</name>
        <dbReference type="ChEBI" id="CHEBI:30616"/>
    </ligand>
</feature>
<sequence>MIVRLLRKILGTKNDRELKRMRKVVIQVNGFEESMAGLDDAQLCAKTGEFKQRLSDGESLDQILPEAFAVCREASQRVMGMRHFDTQLIGGLTLHEGRIAEMRTGEGKTLVATLPVYLNALAGEGVHVVTVNDYLAARDANWMRPLYEFLGLSVGVVVPQQDPTTKRQAYASDIIYGTNNEFGFDYLRDNMSFSAEERFQRGRSFAIIDEVDSILIDEARTPLIISGPSEDHSELYRKINTFIPQLTAAVIEEEGVEPVEGDYTLDEKSRQIELTEVGHTAVEQWLIANNMLKEGDSLYSSTNLTLLHHVHTALKAHVLFKADVDYIVQDNEIVLIDEHTGRTMAGRRLSEGLHQAIEAKEGVEVQAESQTLASTTFQNYFRLYDKLAGMTGTADTEAFEFNQIYGLDVVVIPTNKDVLRKDLNDLIYLSKEEKLNAVVEDIREYQAKKVPILVGTASIESSEELHALLVKSKIEHQVLNAKFHAKEADIIAQAGRPGAVTIATNMAGRGTDIVLGGNLESEIAALKNPTEDKIAELTKAWEERHQAVLDAGGLHIIGTERHESRRIDNQLRGRAGRQGDPGLSRFYLSLEDNLMRIFASERVKNFMQALGMEKGEAIEHRMVTNAIEKAQRKVEGRNFDMRKQLLEFDDVANDQRQVIYEQRNHLLEAEEVGEMLTTIREDVVSELVTNYVPPQSIEEQWDVPALESQLKADFDLELAVQQWLDDDDDLHGDSLHQKLVETVEQAYQQKSEIVGPQMRQFEKHIMLQVLDSLWKEHLATMDQLRSAIHLRAYAQKNPKQEYKRESFELFQDMLQNFKHEVVTFMSKVQIRDEDAERLEQQRREQQQQQSQLDLQHESTSAIAPPADAEAEQPQKQAPVRAGQKVGRNDPCPCGSGQKYKQCHGKL</sequence>
<comment type="cofactor">
    <cofactor evidence="1">
        <name>Zn(2+)</name>
        <dbReference type="ChEBI" id="CHEBI:29105"/>
    </cofactor>
</comment>
<organism evidence="22 23">
    <name type="scientific">Sinobacterium norvegicum</name>
    <dbReference type="NCBI Taxonomy" id="1641715"/>
    <lineage>
        <taxon>Bacteria</taxon>
        <taxon>Pseudomonadati</taxon>
        <taxon>Pseudomonadota</taxon>
        <taxon>Gammaproteobacteria</taxon>
        <taxon>Cellvibrionales</taxon>
        <taxon>Spongiibacteraceae</taxon>
        <taxon>Sinobacterium</taxon>
    </lineage>
</organism>
<keyword evidence="7" id="KW-0997">Cell inner membrane</keyword>
<dbReference type="Proteomes" id="UP000838100">
    <property type="component" value="Unassembled WGS sequence"/>
</dbReference>
<dbReference type="CDD" id="cd17928">
    <property type="entry name" value="DEXDc_SecA"/>
    <property type="match status" value="1"/>
</dbReference>
<feature type="region of interest" description="Disordered" evidence="18">
    <location>
        <begin position="836"/>
        <end position="906"/>
    </location>
</feature>
<evidence type="ECO:0000256" key="4">
    <source>
        <dbReference type="ARBA" id="ARBA00022448"/>
    </source>
</evidence>
<feature type="compositionally biased region" description="Low complexity" evidence="18">
    <location>
        <begin position="861"/>
        <end position="878"/>
    </location>
</feature>
<dbReference type="Gene3D" id="3.40.50.300">
    <property type="entry name" value="P-loop containing nucleotide triphosphate hydrolases"/>
    <property type="match status" value="2"/>
</dbReference>
<dbReference type="NCBIfam" id="TIGR00963">
    <property type="entry name" value="secA"/>
    <property type="match status" value="1"/>
</dbReference>
<dbReference type="InterPro" id="IPR044722">
    <property type="entry name" value="SecA_SF2_C"/>
</dbReference>
<dbReference type="InterPro" id="IPR011116">
    <property type="entry name" value="SecA_Wing/Scaffold"/>
</dbReference>
<comment type="caution">
    <text evidence="22">The sequence shown here is derived from an EMBL/GenBank/DDBJ whole genome shotgun (WGS) entry which is preliminary data.</text>
</comment>
<dbReference type="SMART" id="SM00958">
    <property type="entry name" value="SecA_PP_bind"/>
    <property type="match status" value="1"/>
</dbReference>
<accession>A0ABN8EQB4</accession>
<dbReference type="HAMAP" id="MF_01382">
    <property type="entry name" value="SecA"/>
    <property type="match status" value="1"/>
</dbReference>
<keyword evidence="12 16" id="KW-0653">Protein transport</keyword>
<evidence type="ECO:0000256" key="14">
    <source>
        <dbReference type="ARBA" id="ARBA00023010"/>
    </source>
</evidence>
<evidence type="ECO:0000256" key="6">
    <source>
        <dbReference type="ARBA" id="ARBA00022490"/>
    </source>
</evidence>
<dbReference type="InterPro" id="IPR011130">
    <property type="entry name" value="SecA_preprotein_X-link_dom"/>
</dbReference>
<dbReference type="PRINTS" id="PR00906">
    <property type="entry name" value="SECA"/>
</dbReference>
<gene>
    <name evidence="16 22" type="primary">secA</name>
    <name evidence="22" type="ORF">SIN8267_03314</name>
</gene>
<dbReference type="Pfam" id="PF07517">
    <property type="entry name" value="SecA_DEAD"/>
    <property type="match status" value="1"/>
</dbReference>
<dbReference type="NCBIfam" id="NF009538">
    <property type="entry name" value="PRK12904.1"/>
    <property type="match status" value="1"/>
</dbReference>
<dbReference type="Pfam" id="PF02810">
    <property type="entry name" value="SEC-C"/>
    <property type="match status" value="1"/>
</dbReference>
<dbReference type="EC" id="7.4.2.8" evidence="16"/>
<dbReference type="EMBL" id="CAKLPX010000005">
    <property type="protein sequence ID" value="CAH0993173.1"/>
    <property type="molecule type" value="Genomic_DNA"/>
</dbReference>
<evidence type="ECO:0000256" key="11">
    <source>
        <dbReference type="ARBA" id="ARBA00022840"/>
    </source>
</evidence>
<dbReference type="InterPro" id="IPR001650">
    <property type="entry name" value="Helicase_C-like"/>
</dbReference>
<evidence type="ECO:0000256" key="2">
    <source>
        <dbReference type="ARBA" id="ARBA00004170"/>
    </source>
</evidence>
<evidence type="ECO:0000259" key="19">
    <source>
        <dbReference type="PROSITE" id="PS51192"/>
    </source>
</evidence>
<keyword evidence="4 16" id="KW-0813">Transport</keyword>
<dbReference type="PROSITE" id="PS01312">
    <property type="entry name" value="SECA"/>
    <property type="match status" value="1"/>
</dbReference>
<feature type="domain" description="Helicase C-terminal" evidence="20">
    <location>
        <begin position="422"/>
        <end position="635"/>
    </location>
</feature>
<dbReference type="Gene3D" id="3.90.1440.10">
    <property type="entry name" value="SecA, preprotein cross-linking domain"/>
    <property type="match status" value="1"/>
</dbReference>
<dbReference type="Pfam" id="PF07516">
    <property type="entry name" value="SecA_SW"/>
    <property type="match status" value="1"/>
</dbReference>
<dbReference type="InterPro" id="IPR036670">
    <property type="entry name" value="SecA_X-link_sf"/>
</dbReference>
<dbReference type="InterPro" id="IPR004027">
    <property type="entry name" value="SEC_C_motif"/>
</dbReference>
<dbReference type="PROSITE" id="PS51196">
    <property type="entry name" value="SECA_MOTOR_DEAD"/>
    <property type="match status" value="1"/>
</dbReference>
<evidence type="ECO:0000259" key="20">
    <source>
        <dbReference type="PROSITE" id="PS51194"/>
    </source>
</evidence>
<dbReference type="InterPro" id="IPR020937">
    <property type="entry name" value="SecA_CS"/>
</dbReference>
<evidence type="ECO:0000256" key="3">
    <source>
        <dbReference type="ARBA" id="ARBA00007650"/>
    </source>
</evidence>
<comment type="subcellular location">
    <subcellularLocation>
        <location evidence="16">Cell membrane</location>
        <topology evidence="16">Peripheral membrane protein</topology>
        <orientation evidence="16">Cytoplasmic side</orientation>
    </subcellularLocation>
    <subcellularLocation>
        <location evidence="16">Cytoplasm</location>
    </subcellularLocation>
    <subcellularLocation>
        <location evidence="2">Membrane</location>
        <topology evidence="2">Peripheral membrane protein</topology>
    </subcellularLocation>
    <text evidence="16">Distribution is 50-50.</text>
</comment>
<evidence type="ECO:0000256" key="8">
    <source>
        <dbReference type="ARBA" id="ARBA00022723"/>
    </source>
</evidence>
<dbReference type="Pfam" id="PF21090">
    <property type="entry name" value="P-loop_SecA"/>
    <property type="match status" value="1"/>
</dbReference>
<evidence type="ECO:0000256" key="18">
    <source>
        <dbReference type="SAM" id="MobiDB-lite"/>
    </source>
</evidence>
<dbReference type="SUPFAM" id="SSF81767">
    <property type="entry name" value="Pre-protein crosslinking domain of SecA"/>
    <property type="match status" value="1"/>
</dbReference>
<evidence type="ECO:0000256" key="10">
    <source>
        <dbReference type="ARBA" id="ARBA00022833"/>
    </source>
</evidence>
<dbReference type="SUPFAM" id="SSF81886">
    <property type="entry name" value="Helical scaffold and wing domains of SecA"/>
    <property type="match status" value="1"/>
</dbReference>
<keyword evidence="13 16" id="KW-1278">Translocase</keyword>
<evidence type="ECO:0000313" key="23">
    <source>
        <dbReference type="Proteomes" id="UP000838100"/>
    </source>
</evidence>
<dbReference type="CDD" id="cd18803">
    <property type="entry name" value="SF2_C_secA"/>
    <property type="match status" value="1"/>
</dbReference>
<keyword evidence="15 16" id="KW-0472">Membrane</keyword>
<proteinExistence type="inferred from homology"/>
<dbReference type="InterPro" id="IPR014018">
    <property type="entry name" value="SecA_motor_DEAD"/>
</dbReference>
<evidence type="ECO:0000256" key="7">
    <source>
        <dbReference type="ARBA" id="ARBA00022519"/>
    </source>
</evidence>
<keyword evidence="5 16" id="KW-1003">Cell membrane</keyword>
<evidence type="ECO:0000256" key="5">
    <source>
        <dbReference type="ARBA" id="ARBA00022475"/>
    </source>
</evidence>
<evidence type="ECO:0000256" key="1">
    <source>
        <dbReference type="ARBA" id="ARBA00001947"/>
    </source>
</evidence>
<comment type="subunit">
    <text evidence="16">Monomer and homodimer. Part of the essential Sec protein translocation apparatus which comprises SecA, SecYEG and auxiliary proteins SecDF-YajC and YidC.</text>
</comment>
<reference evidence="22" key="1">
    <citation type="submission" date="2021-12" db="EMBL/GenBank/DDBJ databases">
        <authorList>
            <person name="Rodrigo-Torres L."/>
            <person name="Arahal R. D."/>
            <person name="Lucena T."/>
        </authorList>
    </citation>
    <scope>NUCLEOTIDE SEQUENCE</scope>
    <source>
        <strain evidence="22">CECT 8267</strain>
    </source>
</reference>
<comment type="function">
    <text evidence="16">Part of the Sec protein translocase complex. Interacts with the SecYEG preprotein conducting channel. Has a central role in coupling the hydrolysis of ATP to the transfer of proteins into and across the cell membrane, serving both as a receptor for the preprotein-SecB complex and as an ATP-driven molecular motor driving the stepwise translocation of polypeptide chains across the membrane.</text>
</comment>
<keyword evidence="23" id="KW-1185">Reference proteome</keyword>
<keyword evidence="6 16" id="KW-0963">Cytoplasm</keyword>
<dbReference type="RefSeq" id="WP_290368530.1">
    <property type="nucleotide sequence ID" value="NZ_CAKLPX010000005.1"/>
</dbReference>
<dbReference type="PROSITE" id="PS51192">
    <property type="entry name" value="HELICASE_ATP_BIND_1"/>
    <property type="match status" value="1"/>
</dbReference>
<evidence type="ECO:0000313" key="22">
    <source>
        <dbReference type="EMBL" id="CAH0993173.1"/>
    </source>
</evidence>
<feature type="binding site" evidence="16">
    <location>
        <position position="87"/>
    </location>
    <ligand>
        <name>ATP</name>
        <dbReference type="ChEBI" id="CHEBI:30616"/>
    </ligand>
</feature>
<dbReference type="InterPro" id="IPR014001">
    <property type="entry name" value="Helicase_ATP-bd"/>
</dbReference>
<keyword evidence="9 16" id="KW-0547">Nucleotide-binding</keyword>
<feature type="domain" description="Helicase ATP-binding" evidence="19">
    <location>
        <begin position="89"/>
        <end position="247"/>
    </location>
</feature>
<keyword evidence="11 16" id="KW-0067">ATP-binding</keyword>
<dbReference type="SUPFAM" id="SSF52540">
    <property type="entry name" value="P-loop containing nucleoside triphosphate hydrolases"/>
    <property type="match status" value="2"/>
</dbReference>
<dbReference type="InterPro" id="IPR011115">
    <property type="entry name" value="SecA_DEAD"/>
</dbReference>
<feature type="compositionally biased region" description="Basic and acidic residues" evidence="18">
    <location>
        <begin position="836"/>
        <end position="845"/>
    </location>
</feature>
<comment type="catalytic activity">
    <reaction evidence="16">
        <text>ATP + H2O + cellular proteinSide 1 = ADP + phosphate + cellular proteinSide 2.</text>
        <dbReference type="EC" id="7.4.2.8"/>
    </reaction>
</comment>
<dbReference type="PANTHER" id="PTHR30612">
    <property type="entry name" value="SECA INNER MEMBRANE COMPONENT OF SEC PROTEIN SECRETION SYSTEM"/>
    <property type="match status" value="1"/>
</dbReference>
<evidence type="ECO:0000256" key="13">
    <source>
        <dbReference type="ARBA" id="ARBA00022967"/>
    </source>
</evidence>
<keyword evidence="8" id="KW-0479">Metal-binding</keyword>
<dbReference type="SMART" id="SM00957">
    <property type="entry name" value="SecA_DEAD"/>
    <property type="match status" value="1"/>
</dbReference>
<evidence type="ECO:0000256" key="9">
    <source>
        <dbReference type="ARBA" id="ARBA00022741"/>
    </source>
</evidence>
<feature type="domain" description="SecA family profile" evidence="21">
    <location>
        <begin position="3"/>
        <end position="619"/>
    </location>
</feature>
<comment type="similarity">
    <text evidence="3 16 17">Belongs to the SecA family.</text>
</comment>
<feature type="binding site" evidence="16">
    <location>
        <begin position="105"/>
        <end position="109"/>
    </location>
    <ligand>
        <name>ATP</name>
        <dbReference type="ChEBI" id="CHEBI:30616"/>
    </ligand>
</feature>
<protein>
    <recommendedName>
        <fullName evidence="16 17">Protein translocase subunit SecA</fullName>
        <ecNumber evidence="16">7.4.2.8</ecNumber>
    </recommendedName>
</protein>
<dbReference type="InterPro" id="IPR036266">
    <property type="entry name" value="SecA_Wing/Scaffold_sf"/>
</dbReference>